<organism evidence="9">
    <name type="scientific">Petromyzon marinus</name>
    <name type="common">Sea lamprey</name>
    <dbReference type="NCBI Taxonomy" id="7757"/>
    <lineage>
        <taxon>Eukaryota</taxon>
        <taxon>Metazoa</taxon>
        <taxon>Chordata</taxon>
        <taxon>Craniata</taxon>
        <taxon>Vertebrata</taxon>
        <taxon>Cyclostomata</taxon>
        <taxon>Hyperoartia</taxon>
        <taxon>Petromyzontiformes</taxon>
        <taxon>Petromyzontidae</taxon>
        <taxon>Petromyzon</taxon>
    </lineage>
</organism>
<dbReference type="SMART" id="SM00273">
    <property type="entry name" value="ENTH"/>
    <property type="match status" value="1"/>
</dbReference>
<dbReference type="Pfam" id="PF01417">
    <property type="entry name" value="ENTH"/>
    <property type="match status" value="1"/>
</dbReference>
<dbReference type="InterPro" id="IPR003903">
    <property type="entry name" value="UIM_dom"/>
</dbReference>
<dbReference type="InterPro" id="IPR008942">
    <property type="entry name" value="ENTH_VHS"/>
</dbReference>
<feature type="compositionally biased region" description="Polar residues" evidence="7">
    <location>
        <begin position="161"/>
        <end position="183"/>
    </location>
</feature>
<dbReference type="PROSITE" id="PS50330">
    <property type="entry name" value="UIM"/>
    <property type="match status" value="1"/>
</dbReference>
<dbReference type="GO" id="GO:0005886">
    <property type="term" value="C:plasma membrane"/>
    <property type="evidence" value="ECO:0007669"/>
    <property type="project" value="TreeGrafter"/>
</dbReference>
<evidence type="ECO:0000259" key="8">
    <source>
        <dbReference type="PROSITE" id="PS50942"/>
    </source>
</evidence>
<feature type="domain" description="ENTH" evidence="8">
    <location>
        <begin position="12"/>
        <end position="144"/>
    </location>
</feature>
<evidence type="ECO:0000256" key="3">
    <source>
        <dbReference type="ARBA" id="ARBA00022490"/>
    </source>
</evidence>
<dbReference type="SMART" id="SM00726">
    <property type="entry name" value="UIM"/>
    <property type="match status" value="2"/>
</dbReference>
<keyword evidence="5" id="KW-0677">Repeat</keyword>
<dbReference type="AlphaFoldDB" id="S4RD20"/>
<dbReference type="GO" id="GO:0030276">
    <property type="term" value="F:clathrin binding"/>
    <property type="evidence" value="ECO:0007669"/>
    <property type="project" value="TreeGrafter"/>
</dbReference>
<dbReference type="PANTHER" id="PTHR12276:SF115">
    <property type="entry name" value="FI19443P1"/>
    <property type="match status" value="1"/>
</dbReference>
<comment type="subcellular location">
    <subcellularLocation>
        <location evidence="1">Cytoplasm</location>
    </subcellularLocation>
</comment>
<feature type="region of interest" description="Disordered" evidence="7">
    <location>
        <begin position="154"/>
        <end position="207"/>
    </location>
</feature>
<dbReference type="OMA" id="YLIKCGS"/>
<dbReference type="Gene3D" id="1.25.40.90">
    <property type="match status" value="1"/>
</dbReference>
<dbReference type="GO" id="GO:0030125">
    <property type="term" value="C:clathrin vesicle coat"/>
    <property type="evidence" value="ECO:0007669"/>
    <property type="project" value="TreeGrafter"/>
</dbReference>
<evidence type="ECO:0000256" key="7">
    <source>
        <dbReference type="SAM" id="MobiDB-lite"/>
    </source>
</evidence>
<feature type="compositionally biased region" description="Polar residues" evidence="7">
    <location>
        <begin position="198"/>
        <end position="207"/>
    </location>
</feature>
<reference evidence="9" key="1">
    <citation type="submission" date="2025-08" db="UniProtKB">
        <authorList>
            <consortium name="Ensembl"/>
        </authorList>
    </citation>
    <scope>IDENTIFICATION</scope>
</reference>
<keyword evidence="6" id="KW-0446">Lipid-binding</keyword>
<dbReference type="GeneTree" id="ENSGT00940000157239"/>
<evidence type="ECO:0000256" key="6">
    <source>
        <dbReference type="ARBA" id="ARBA00023121"/>
    </source>
</evidence>
<dbReference type="Ensembl" id="ENSPMAT00000003117.1">
    <property type="protein sequence ID" value="ENSPMAP00000003102.1"/>
    <property type="gene ID" value="ENSPMAG00000002840.1"/>
</dbReference>
<evidence type="ECO:0000256" key="4">
    <source>
        <dbReference type="ARBA" id="ARBA00022553"/>
    </source>
</evidence>
<dbReference type="SUPFAM" id="SSF48464">
    <property type="entry name" value="ENTH/VHS domain"/>
    <property type="match status" value="1"/>
</dbReference>
<dbReference type="STRING" id="7757.ENSPMAP00000003102"/>
<protein>
    <submittedName>
        <fullName evidence="9">Epsin 2</fullName>
    </submittedName>
</protein>
<evidence type="ECO:0000256" key="5">
    <source>
        <dbReference type="ARBA" id="ARBA00022737"/>
    </source>
</evidence>
<reference evidence="9" key="2">
    <citation type="submission" date="2025-09" db="UniProtKB">
        <authorList>
            <consortium name="Ensembl"/>
        </authorList>
    </citation>
    <scope>IDENTIFICATION</scope>
</reference>
<proteinExistence type="inferred from homology"/>
<dbReference type="PANTHER" id="PTHR12276">
    <property type="entry name" value="EPSIN/ENT-RELATED"/>
    <property type="match status" value="1"/>
</dbReference>
<dbReference type="GO" id="GO:0005543">
    <property type="term" value="F:phospholipid binding"/>
    <property type="evidence" value="ECO:0007669"/>
    <property type="project" value="TreeGrafter"/>
</dbReference>
<keyword evidence="3" id="KW-0963">Cytoplasm</keyword>
<accession>S4RD20</accession>
<dbReference type="GO" id="GO:0005768">
    <property type="term" value="C:endosome"/>
    <property type="evidence" value="ECO:0007669"/>
    <property type="project" value="TreeGrafter"/>
</dbReference>
<dbReference type="PROSITE" id="PS50942">
    <property type="entry name" value="ENTH"/>
    <property type="match status" value="1"/>
</dbReference>
<dbReference type="CDD" id="cd16990">
    <property type="entry name" value="ENTH_Epsin"/>
    <property type="match status" value="1"/>
</dbReference>
<evidence type="ECO:0000256" key="1">
    <source>
        <dbReference type="ARBA" id="ARBA00004496"/>
    </source>
</evidence>
<feature type="region of interest" description="Disordered" evidence="7">
    <location>
        <begin position="314"/>
        <end position="398"/>
    </location>
</feature>
<evidence type="ECO:0000256" key="2">
    <source>
        <dbReference type="ARBA" id="ARBA00010130"/>
    </source>
</evidence>
<evidence type="ECO:0000313" key="9">
    <source>
        <dbReference type="Ensembl" id="ENSPMAP00000003102.1"/>
    </source>
</evidence>
<keyword evidence="4" id="KW-0597">Phosphoprotein</keyword>
<comment type="similarity">
    <text evidence="2">Belongs to the epsin family.</text>
</comment>
<dbReference type="HOGENOM" id="CLU_012678_4_2_1"/>
<sequence>MATSSLRRQMKNIVNNFSEAEVKVREATSNDPWGPSSSLMSEIADLTYNVVAFSEIMSMIWKRLNDHGKNWRHVYKALTLLDYLIKTGSERVAQQCKENIFAIQTLKDFQYVDRDGKDQGVNVREKSKQLVALLRDEDRLRGEREHALKTKERLAQGATGMGSNNKVTFGRGSSQPNLSTSYSDEYGKAGGSPASYHGYTSQHMSTQLEQARPQTSGEEELQLQLALAMSREEAEQEERMRRGDDLRLQMALEESKRAKLAAKKEEVCACRHSRQSSLLDLVDAFRPTVPQPSADPWGVTPPPPAQADPWGGVAAAGGAGGAQADPWPTIASQPKAADPWSATGGIAGAGIGGPSPTRSAHSDPWGPPPSKPLAAADPWGVGGGGTPAGAFDPFTGVNGSAGDDLSEFDSIRSSSRGHRGMAGCGTFPQYSRVGSARLISELSGLSNSLSQQGLLGPPSCRKTPEAFLGPNAALVNLDSLVSKSAPPPVPQAKNPFLGASSSTPSATNPFQLNQPPSLTLNQLRSSPGLPAQAFAGGAVPLAPMPLVGGPPLGVIGMGPLPIGMPVMPGMPGALPMMPPSGQPGSTNNPFLL</sequence>
<dbReference type="FunFam" id="1.25.40.90:FF:000002">
    <property type="entry name" value="epsin-2 isoform X1"/>
    <property type="match status" value="1"/>
</dbReference>
<dbReference type="GO" id="GO:0006897">
    <property type="term" value="P:endocytosis"/>
    <property type="evidence" value="ECO:0007669"/>
    <property type="project" value="TreeGrafter"/>
</dbReference>
<dbReference type="InterPro" id="IPR013809">
    <property type="entry name" value="ENTH"/>
</dbReference>
<name>S4RD20_PETMA</name>